<organism evidence="1 2">
    <name type="scientific">Paramecium octaurelia</name>
    <dbReference type="NCBI Taxonomy" id="43137"/>
    <lineage>
        <taxon>Eukaryota</taxon>
        <taxon>Sar</taxon>
        <taxon>Alveolata</taxon>
        <taxon>Ciliophora</taxon>
        <taxon>Intramacronucleata</taxon>
        <taxon>Oligohymenophorea</taxon>
        <taxon>Peniculida</taxon>
        <taxon>Parameciidae</taxon>
        <taxon>Paramecium</taxon>
    </lineage>
</organism>
<reference evidence="1" key="1">
    <citation type="submission" date="2021-01" db="EMBL/GenBank/DDBJ databases">
        <authorList>
            <consortium name="Genoscope - CEA"/>
            <person name="William W."/>
        </authorList>
    </citation>
    <scope>NUCLEOTIDE SEQUENCE</scope>
</reference>
<protein>
    <submittedName>
        <fullName evidence="1">Uncharacterized protein</fullName>
    </submittedName>
</protein>
<dbReference type="EMBL" id="CAJJDP010000062">
    <property type="protein sequence ID" value="CAD8173902.1"/>
    <property type="molecule type" value="Genomic_DNA"/>
</dbReference>
<sequence>MYINSLKVGKWKIQYKDVLTKRIQQRIFQHVIYNSVEEDCWKFKQSGVWIGLAQEFTFNNQKCIFGNMQMGKTGKSGKMDVKGNSIRKISHYSKVVLYLQSLFLQSLNFARILKHIKVDVYIDIVEQQSEKFNLKFCSKNVYFKYSNTKMTYIIIIDLSKINIFNKKNGVAELRSRRLVNANHALYQMSYYPKLFLIIIDDLLIERENELKRENYKQKSTSQSNFTLRNGRRLLRQHELKKQLQIDFKMILNFQIFRIDFETK</sequence>
<evidence type="ECO:0000313" key="2">
    <source>
        <dbReference type="Proteomes" id="UP000683925"/>
    </source>
</evidence>
<proteinExistence type="predicted"/>
<comment type="caution">
    <text evidence="1">The sequence shown here is derived from an EMBL/GenBank/DDBJ whole genome shotgun (WGS) entry which is preliminary data.</text>
</comment>
<evidence type="ECO:0000313" key="1">
    <source>
        <dbReference type="EMBL" id="CAD8173902.1"/>
    </source>
</evidence>
<accession>A0A8S1VDP2</accession>
<dbReference type="Proteomes" id="UP000683925">
    <property type="component" value="Unassembled WGS sequence"/>
</dbReference>
<gene>
    <name evidence="1" type="ORF">POCTA_138.1.T0630004</name>
</gene>
<dbReference type="AlphaFoldDB" id="A0A8S1VDP2"/>
<keyword evidence="2" id="KW-1185">Reference proteome</keyword>
<name>A0A8S1VDP2_PAROT</name>